<proteinExistence type="predicted"/>
<feature type="signal peptide" evidence="1">
    <location>
        <begin position="1"/>
        <end position="21"/>
    </location>
</feature>
<keyword evidence="1" id="KW-0732">Signal</keyword>
<name>A0ABY8VJP5_9CORY</name>
<evidence type="ECO:0008006" key="4">
    <source>
        <dbReference type="Google" id="ProtNLM"/>
    </source>
</evidence>
<gene>
    <name evidence="2" type="ORF">QP029_11640</name>
</gene>
<dbReference type="Gene3D" id="3.40.710.10">
    <property type="entry name" value="DD-peptidase/beta-lactamase superfamily"/>
    <property type="match status" value="1"/>
</dbReference>
<reference evidence="2 3" key="1">
    <citation type="submission" date="2023-05" db="EMBL/GenBank/DDBJ databases">
        <title>Corynebacterium suedekumii sp. nov. and Corynebacterium breve sp. nov. isolated from raw cow's milk.</title>
        <authorList>
            <person name="Baer M.K."/>
            <person name="Mehl L."/>
            <person name="Hellmuth R."/>
            <person name="Marke G."/>
            <person name="Lipski A."/>
        </authorList>
    </citation>
    <scope>NUCLEOTIDE SEQUENCE [LARGE SCALE GENOMIC DNA]</scope>
    <source>
        <strain evidence="2 3">LM112</strain>
    </source>
</reference>
<evidence type="ECO:0000313" key="3">
    <source>
        <dbReference type="Proteomes" id="UP001238805"/>
    </source>
</evidence>
<sequence>MNRSLLPLATALLHATTAAPASEAGTLPALPRTAMSVDHPATGFHAGTGNEHESRPALSLIKLYLADYVLSHGDPADAEKARHMVRTSDDATASELQARYPGAIRHTADYYGLRATTEAPHWGNSTTSTADVTTFLLAKQRQNPQDPVLVEMTRAALPADPVRQARDTFNENVAALRALLPD</sequence>
<feature type="chain" id="PRO_5045151463" description="Serine hydrolase" evidence="1">
    <location>
        <begin position="22"/>
        <end position="182"/>
    </location>
</feature>
<dbReference type="InterPro" id="IPR012338">
    <property type="entry name" value="Beta-lactam/transpept-like"/>
</dbReference>
<dbReference type="RefSeq" id="WP_284874448.1">
    <property type="nucleotide sequence ID" value="NZ_CP126970.1"/>
</dbReference>
<organism evidence="2 3">
    <name type="scientific">Corynebacterium suedekumii</name>
    <dbReference type="NCBI Taxonomy" id="3049801"/>
    <lineage>
        <taxon>Bacteria</taxon>
        <taxon>Bacillati</taxon>
        <taxon>Actinomycetota</taxon>
        <taxon>Actinomycetes</taxon>
        <taxon>Mycobacteriales</taxon>
        <taxon>Corynebacteriaceae</taxon>
        <taxon>Corynebacterium</taxon>
    </lineage>
</organism>
<dbReference type="SUPFAM" id="SSF56601">
    <property type="entry name" value="beta-lactamase/transpeptidase-like"/>
    <property type="match status" value="1"/>
</dbReference>
<dbReference type="EMBL" id="CP126970">
    <property type="protein sequence ID" value="WIM69855.1"/>
    <property type="molecule type" value="Genomic_DNA"/>
</dbReference>
<evidence type="ECO:0000256" key="1">
    <source>
        <dbReference type="SAM" id="SignalP"/>
    </source>
</evidence>
<evidence type="ECO:0000313" key="2">
    <source>
        <dbReference type="EMBL" id="WIM69855.1"/>
    </source>
</evidence>
<keyword evidence="3" id="KW-1185">Reference proteome</keyword>
<protein>
    <recommendedName>
        <fullName evidence="4">Serine hydrolase</fullName>
    </recommendedName>
</protein>
<accession>A0ABY8VJP5</accession>
<dbReference type="Proteomes" id="UP001238805">
    <property type="component" value="Chromosome"/>
</dbReference>